<comment type="similarity">
    <text evidence="1">Belongs to the Gfo/Idh/MocA family.</text>
</comment>
<dbReference type="EMBL" id="BSPP01000004">
    <property type="protein sequence ID" value="GLS85837.1"/>
    <property type="molecule type" value="Genomic_DNA"/>
</dbReference>
<keyword evidence="2" id="KW-0560">Oxidoreductase</keyword>
<dbReference type="SUPFAM" id="SSF55347">
    <property type="entry name" value="Glyceraldehyde-3-phosphate dehydrogenase-like, C-terminal domain"/>
    <property type="match status" value="1"/>
</dbReference>
<dbReference type="Gene3D" id="3.30.360.10">
    <property type="entry name" value="Dihydrodipicolinate Reductase, domain 2"/>
    <property type="match status" value="1"/>
</dbReference>
<name>A0AA37TQI0_9RHOB</name>
<dbReference type="AlphaFoldDB" id="A0AA37TQI0"/>
<dbReference type="InterPro" id="IPR036291">
    <property type="entry name" value="NAD(P)-bd_dom_sf"/>
</dbReference>
<dbReference type="Gene3D" id="3.40.50.720">
    <property type="entry name" value="NAD(P)-binding Rossmann-like Domain"/>
    <property type="match status" value="1"/>
</dbReference>
<feature type="domain" description="GFO/IDH/MocA-like oxidoreductase" evidence="4">
    <location>
        <begin position="126"/>
        <end position="238"/>
    </location>
</feature>
<protein>
    <submittedName>
        <fullName evidence="5">Inositol 2-dehydrogenase</fullName>
    </submittedName>
</protein>
<dbReference type="SUPFAM" id="SSF51735">
    <property type="entry name" value="NAD(P)-binding Rossmann-fold domains"/>
    <property type="match status" value="1"/>
</dbReference>
<evidence type="ECO:0000259" key="4">
    <source>
        <dbReference type="Pfam" id="PF22725"/>
    </source>
</evidence>
<dbReference type="InterPro" id="IPR055170">
    <property type="entry name" value="GFO_IDH_MocA-like_dom"/>
</dbReference>
<evidence type="ECO:0000313" key="5">
    <source>
        <dbReference type="EMBL" id="GLS85837.1"/>
    </source>
</evidence>
<evidence type="ECO:0000256" key="2">
    <source>
        <dbReference type="ARBA" id="ARBA00023002"/>
    </source>
</evidence>
<gene>
    <name evidence="5" type="primary">iolG_1</name>
    <name evidence="5" type="ORF">GCM10010873_08110</name>
</gene>
<accession>A0AA37TQI0</accession>
<organism evidence="5 6">
    <name type="scientific">Cypionkella aquatica</name>
    <dbReference type="NCBI Taxonomy" id="1756042"/>
    <lineage>
        <taxon>Bacteria</taxon>
        <taxon>Pseudomonadati</taxon>
        <taxon>Pseudomonadota</taxon>
        <taxon>Alphaproteobacteria</taxon>
        <taxon>Rhodobacterales</taxon>
        <taxon>Paracoccaceae</taxon>
        <taxon>Cypionkella</taxon>
    </lineage>
</organism>
<evidence type="ECO:0000313" key="6">
    <source>
        <dbReference type="Proteomes" id="UP001157355"/>
    </source>
</evidence>
<dbReference type="Pfam" id="PF01408">
    <property type="entry name" value="GFO_IDH_MocA"/>
    <property type="match status" value="1"/>
</dbReference>
<evidence type="ECO:0000256" key="1">
    <source>
        <dbReference type="ARBA" id="ARBA00010928"/>
    </source>
</evidence>
<dbReference type="GO" id="GO:0000166">
    <property type="term" value="F:nucleotide binding"/>
    <property type="evidence" value="ECO:0007669"/>
    <property type="project" value="InterPro"/>
</dbReference>
<dbReference type="GO" id="GO:0016491">
    <property type="term" value="F:oxidoreductase activity"/>
    <property type="evidence" value="ECO:0007669"/>
    <property type="project" value="UniProtKB-KW"/>
</dbReference>
<comment type="caution">
    <text evidence="5">The sequence shown here is derived from an EMBL/GenBank/DDBJ whole genome shotgun (WGS) entry which is preliminary data.</text>
</comment>
<feature type="domain" description="Gfo/Idh/MocA-like oxidoreductase N-terminal" evidence="3">
    <location>
        <begin position="2"/>
        <end position="116"/>
    </location>
</feature>
<evidence type="ECO:0000259" key="3">
    <source>
        <dbReference type="Pfam" id="PF01408"/>
    </source>
</evidence>
<dbReference type="Pfam" id="PF22725">
    <property type="entry name" value="GFO_IDH_MocA_C3"/>
    <property type="match status" value="1"/>
</dbReference>
<proteinExistence type="inferred from homology"/>
<dbReference type="Proteomes" id="UP001157355">
    <property type="component" value="Unassembled WGS sequence"/>
</dbReference>
<dbReference type="PANTHER" id="PTHR42840">
    <property type="entry name" value="NAD(P)-BINDING ROSSMANN-FOLD SUPERFAMILY PROTEIN-RELATED"/>
    <property type="match status" value="1"/>
</dbReference>
<keyword evidence="6" id="KW-1185">Reference proteome</keyword>
<reference evidence="5 6" key="1">
    <citation type="journal article" date="2014" name="Int. J. Syst. Evol. Microbiol.">
        <title>Complete genome sequence of Corynebacterium casei LMG S-19264T (=DSM 44701T), isolated from a smear-ripened cheese.</title>
        <authorList>
            <consortium name="US DOE Joint Genome Institute (JGI-PGF)"/>
            <person name="Walter F."/>
            <person name="Albersmeier A."/>
            <person name="Kalinowski J."/>
            <person name="Ruckert C."/>
        </authorList>
    </citation>
    <scope>NUCLEOTIDE SEQUENCE [LARGE SCALE GENOMIC DNA]</scope>
    <source>
        <strain evidence="5 6">NBRC 111766</strain>
    </source>
</reference>
<sequence>MIGIIGSGVMGMSHVATLTGLGGAKVVAVSDPDAVRVAQAAALAGGAKVLSPEALIADPSVDAVIVVSPDAKHAEQVLACLAAGKPVLCEKPLATSLADGAAILRADAGRGLVQVGYMRRFDPDYVDLKQHLQAGGAGDPLLIRMIHRNATAPAFMVGTQGITNSMVHEFDILRWLIGEEILRIRVQTPRAAKQGGLIDPLLAVAETASGILVEMENSGNVRYGYDIRTEILGSAGALMMAARPATRRQTAAGEVISHPADFTQRFADAYRIQFQDWIAALAAGKTKGAGSNAWDGYVAMAVAEAGVAALQSGDWADVSLPTQF</sequence>
<dbReference type="RefSeq" id="WP_284324057.1">
    <property type="nucleotide sequence ID" value="NZ_BSPP01000004.1"/>
</dbReference>
<dbReference type="PANTHER" id="PTHR42840:SF3">
    <property type="entry name" value="BINDING ROSSMANN FOLD OXIDOREDUCTASE, PUTATIVE (AFU_ORTHOLOGUE AFUA_2G10240)-RELATED"/>
    <property type="match status" value="1"/>
</dbReference>
<dbReference type="InterPro" id="IPR000683">
    <property type="entry name" value="Gfo/Idh/MocA-like_OxRdtase_N"/>
</dbReference>